<proteinExistence type="predicted"/>
<feature type="chain" id="PRO_5002432540" evidence="1">
    <location>
        <begin position="20"/>
        <end position="37"/>
    </location>
</feature>
<keyword evidence="1" id="KW-0732">Signal</keyword>
<name>A0A0E9T768_ANGAN</name>
<sequence length="37" mass="4154">MKYLALALLLRTQLHLLHGACFMPSLALSKGNPHYCK</sequence>
<protein>
    <submittedName>
        <fullName evidence="2">Uncharacterized protein</fullName>
    </submittedName>
</protein>
<dbReference type="AlphaFoldDB" id="A0A0E9T768"/>
<evidence type="ECO:0000256" key="1">
    <source>
        <dbReference type="SAM" id="SignalP"/>
    </source>
</evidence>
<reference evidence="2" key="1">
    <citation type="submission" date="2014-11" db="EMBL/GenBank/DDBJ databases">
        <authorList>
            <person name="Amaro Gonzalez C."/>
        </authorList>
    </citation>
    <scope>NUCLEOTIDE SEQUENCE</scope>
</reference>
<organism evidence="2">
    <name type="scientific">Anguilla anguilla</name>
    <name type="common">European freshwater eel</name>
    <name type="synonym">Muraena anguilla</name>
    <dbReference type="NCBI Taxonomy" id="7936"/>
    <lineage>
        <taxon>Eukaryota</taxon>
        <taxon>Metazoa</taxon>
        <taxon>Chordata</taxon>
        <taxon>Craniata</taxon>
        <taxon>Vertebrata</taxon>
        <taxon>Euteleostomi</taxon>
        <taxon>Actinopterygii</taxon>
        <taxon>Neopterygii</taxon>
        <taxon>Teleostei</taxon>
        <taxon>Anguilliformes</taxon>
        <taxon>Anguillidae</taxon>
        <taxon>Anguilla</taxon>
    </lineage>
</organism>
<reference evidence="2" key="2">
    <citation type="journal article" date="2015" name="Fish Shellfish Immunol.">
        <title>Early steps in the European eel (Anguilla anguilla)-Vibrio vulnificus interaction in the gills: Role of the RtxA13 toxin.</title>
        <authorList>
            <person name="Callol A."/>
            <person name="Pajuelo D."/>
            <person name="Ebbesson L."/>
            <person name="Teles M."/>
            <person name="MacKenzie S."/>
            <person name="Amaro C."/>
        </authorList>
    </citation>
    <scope>NUCLEOTIDE SEQUENCE</scope>
</reference>
<evidence type="ECO:0000313" key="2">
    <source>
        <dbReference type="EMBL" id="JAH49486.1"/>
    </source>
</evidence>
<dbReference type="EMBL" id="GBXM01059091">
    <property type="protein sequence ID" value="JAH49486.1"/>
    <property type="molecule type" value="Transcribed_RNA"/>
</dbReference>
<accession>A0A0E9T768</accession>
<feature type="signal peptide" evidence="1">
    <location>
        <begin position="1"/>
        <end position="19"/>
    </location>
</feature>